<evidence type="ECO:0000313" key="3">
    <source>
        <dbReference type="Proteomes" id="UP000325315"/>
    </source>
</evidence>
<evidence type="ECO:0000313" key="2">
    <source>
        <dbReference type="EMBL" id="KAA3462176.1"/>
    </source>
</evidence>
<name>A0A5B6UYP4_9ROSI</name>
<dbReference type="Proteomes" id="UP000325315">
    <property type="component" value="Unassembled WGS sequence"/>
</dbReference>
<evidence type="ECO:0000256" key="1">
    <source>
        <dbReference type="SAM" id="MobiDB-lite"/>
    </source>
</evidence>
<dbReference type="EMBL" id="SMMG02000009">
    <property type="protein sequence ID" value="KAA3462176.1"/>
    <property type="molecule type" value="Genomic_DNA"/>
</dbReference>
<gene>
    <name evidence="2" type="ORF">EPI10_028689</name>
</gene>
<organism evidence="2 3">
    <name type="scientific">Gossypium australe</name>
    <dbReference type="NCBI Taxonomy" id="47621"/>
    <lineage>
        <taxon>Eukaryota</taxon>
        <taxon>Viridiplantae</taxon>
        <taxon>Streptophyta</taxon>
        <taxon>Embryophyta</taxon>
        <taxon>Tracheophyta</taxon>
        <taxon>Spermatophyta</taxon>
        <taxon>Magnoliopsida</taxon>
        <taxon>eudicotyledons</taxon>
        <taxon>Gunneridae</taxon>
        <taxon>Pentapetalae</taxon>
        <taxon>rosids</taxon>
        <taxon>malvids</taxon>
        <taxon>Malvales</taxon>
        <taxon>Malvaceae</taxon>
        <taxon>Malvoideae</taxon>
        <taxon>Gossypium</taxon>
    </lineage>
</organism>
<sequence>MQFDCETDAHESNNQIQTTCPDASIHSQSNKPYDTQNSVVDTEPEGTIRTAELLVSEAYSTNPSVYEENESPKIGDKNDDYVMALLALHDSSGVVVKSQSTPFSKAAPSKRIVERQALSEMIGIVTPDLKEQFLGATTDELDQQRTK</sequence>
<dbReference type="AlphaFoldDB" id="A0A5B6UYP4"/>
<reference evidence="3" key="1">
    <citation type="journal article" date="2019" name="Plant Biotechnol. J.">
        <title>Genome sequencing of the Australian wild diploid species Gossypium australe highlights disease resistance and delayed gland morphogenesis.</title>
        <authorList>
            <person name="Cai Y."/>
            <person name="Cai X."/>
            <person name="Wang Q."/>
            <person name="Wang P."/>
            <person name="Zhang Y."/>
            <person name="Cai C."/>
            <person name="Xu Y."/>
            <person name="Wang K."/>
            <person name="Zhou Z."/>
            <person name="Wang C."/>
            <person name="Geng S."/>
            <person name="Li B."/>
            <person name="Dong Q."/>
            <person name="Hou Y."/>
            <person name="Wang H."/>
            <person name="Ai P."/>
            <person name="Liu Z."/>
            <person name="Yi F."/>
            <person name="Sun M."/>
            <person name="An G."/>
            <person name="Cheng J."/>
            <person name="Zhang Y."/>
            <person name="Shi Q."/>
            <person name="Xie Y."/>
            <person name="Shi X."/>
            <person name="Chang Y."/>
            <person name="Huang F."/>
            <person name="Chen Y."/>
            <person name="Hong S."/>
            <person name="Mi L."/>
            <person name="Sun Q."/>
            <person name="Zhang L."/>
            <person name="Zhou B."/>
            <person name="Peng R."/>
            <person name="Zhang X."/>
            <person name="Liu F."/>
        </authorList>
    </citation>
    <scope>NUCLEOTIDE SEQUENCE [LARGE SCALE GENOMIC DNA]</scope>
    <source>
        <strain evidence="3">cv. PA1801</strain>
    </source>
</reference>
<dbReference type="OrthoDB" id="10470855at2759"/>
<dbReference type="PANTHER" id="PTHR47458:SF1">
    <property type="entry name" value="SMAD_FHA DOMAIN-CONTAINING PROTEIN"/>
    <property type="match status" value="1"/>
</dbReference>
<protein>
    <submittedName>
        <fullName evidence="2">Myosin-3-like isoform X5</fullName>
    </submittedName>
</protein>
<dbReference type="PANTHER" id="PTHR47458">
    <property type="entry name" value="SMAD/FHA DOMAIN-CONTAINING PROTEIN"/>
    <property type="match status" value="1"/>
</dbReference>
<keyword evidence="3" id="KW-1185">Reference proteome</keyword>
<feature type="region of interest" description="Disordered" evidence="1">
    <location>
        <begin position="1"/>
        <end position="43"/>
    </location>
</feature>
<accession>A0A5B6UYP4</accession>
<feature type="compositionally biased region" description="Polar residues" evidence="1">
    <location>
        <begin position="12"/>
        <end position="40"/>
    </location>
</feature>
<comment type="caution">
    <text evidence="2">The sequence shown here is derived from an EMBL/GenBank/DDBJ whole genome shotgun (WGS) entry which is preliminary data.</text>
</comment>
<proteinExistence type="predicted"/>